<keyword evidence="2" id="KW-0560">Oxidoreductase</keyword>
<dbReference type="InterPro" id="IPR036291">
    <property type="entry name" value="NAD(P)-bd_dom_sf"/>
</dbReference>
<dbReference type="KEGG" id="rhy:RD110_09820"/>
<dbReference type="PANTHER" id="PTHR24321">
    <property type="entry name" value="DEHYDROGENASES, SHORT CHAIN"/>
    <property type="match status" value="1"/>
</dbReference>
<keyword evidence="4" id="KW-1185">Reference proteome</keyword>
<dbReference type="SUPFAM" id="SSF51735">
    <property type="entry name" value="NAD(P)-binding Rossmann-fold domains"/>
    <property type="match status" value="1"/>
</dbReference>
<organism evidence="3 4">
    <name type="scientific">Rhodoferax koreensis</name>
    <dbReference type="NCBI Taxonomy" id="1842727"/>
    <lineage>
        <taxon>Bacteria</taxon>
        <taxon>Pseudomonadati</taxon>
        <taxon>Pseudomonadota</taxon>
        <taxon>Betaproteobacteria</taxon>
        <taxon>Burkholderiales</taxon>
        <taxon>Comamonadaceae</taxon>
        <taxon>Rhodoferax</taxon>
    </lineage>
</organism>
<dbReference type="Pfam" id="PF13561">
    <property type="entry name" value="adh_short_C2"/>
    <property type="match status" value="1"/>
</dbReference>
<dbReference type="RefSeq" id="WP_076198981.1">
    <property type="nucleotide sequence ID" value="NZ_CP019236.1"/>
</dbReference>
<dbReference type="PRINTS" id="PR00081">
    <property type="entry name" value="GDHRDH"/>
</dbReference>
<dbReference type="Gene3D" id="3.40.50.720">
    <property type="entry name" value="NAD(P)-binding Rossmann-like Domain"/>
    <property type="match status" value="1"/>
</dbReference>
<dbReference type="PANTHER" id="PTHR24321:SF8">
    <property type="entry name" value="ESTRADIOL 17-BETA-DEHYDROGENASE 8-RELATED"/>
    <property type="match status" value="1"/>
</dbReference>
<dbReference type="OrthoDB" id="9806974at2"/>
<dbReference type="EMBL" id="CP019236">
    <property type="protein sequence ID" value="APW37449.1"/>
    <property type="molecule type" value="Genomic_DNA"/>
</dbReference>
<evidence type="ECO:0000256" key="1">
    <source>
        <dbReference type="ARBA" id="ARBA00006484"/>
    </source>
</evidence>
<dbReference type="InterPro" id="IPR020904">
    <property type="entry name" value="Sc_DH/Rdtase_CS"/>
</dbReference>
<reference evidence="3 4" key="1">
    <citation type="submission" date="2017-01" db="EMBL/GenBank/DDBJ databases">
        <authorList>
            <person name="Mah S.A."/>
            <person name="Swanson W.J."/>
            <person name="Moy G.W."/>
            <person name="Vacquier V.D."/>
        </authorList>
    </citation>
    <scope>NUCLEOTIDE SEQUENCE [LARGE SCALE GENOMIC DNA]</scope>
    <source>
        <strain evidence="3 4">DCY110</strain>
    </source>
</reference>
<evidence type="ECO:0000313" key="4">
    <source>
        <dbReference type="Proteomes" id="UP000186609"/>
    </source>
</evidence>
<evidence type="ECO:0000256" key="2">
    <source>
        <dbReference type="ARBA" id="ARBA00023002"/>
    </source>
</evidence>
<dbReference type="InterPro" id="IPR002347">
    <property type="entry name" value="SDR_fam"/>
</dbReference>
<sequence>MTYQPGLFNGKRALVAGATQGIGAVIANHLAALGADVVALGLGAGDGTLDAAVKVKQTDVTSKQSLADALADIPELDIVFNCAGIIKRGAEHDLEVFEQVLAVNLTGTMRVCTATREKLKARRGCIVNTASMLSFFGGGLVPGYAASKGGVAQLTKSLAIAYAADGIRVNAVAPGWIATPLTRALQDDPARAGPILARTPLGRWGTPDDVARAAVFLCTPAAAFMTGVILPVDGGYMVS</sequence>
<name>A0A1P8JUL4_9BURK</name>
<dbReference type="Proteomes" id="UP000186609">
    <property type="component" value="Chromosome"/>
</dbReference>
<dbReference type="PROSITE" id="PS00061">
    <property type="entry name" value="ADH_SHORT"/>
    <property type="match status" value="1"/>
</dbReference>
<protein>
    <submittedName>
        <fullName evidence="3">2-deoxy-D-gluconate 3-dehydrogenase</fullName>
    </submittedName>
</protein>
<comment type="similarity">
    <text evidence="1">Belongs to the short-chain dehydrogenases/reductases (SDR) family.</text>
</comment>
<dbReference type="FunFam" id="3.40.50.720:FF:000084">
    <property type="entry name" value="Short-chain dehydrogenase reductase"/>
    <property type="match status" value="1"/>
</dbReference>
<dbReference type="GO" id="GO:0016491">
    <property type="term" value="F:oxidoreductase activity"/>
    <property type="evidence" value="ECO:0007669"/>
    <property type="project" value="UniProtKB-KW"/>
</dbReference>
<dbReference type="STRING" id="1842727.RD110_09820"/>
<accession>A0A1P8JUL4</accession>
<dbReference type="AlphaFoldDB" id="A0A1P8JUL4"/>
<dbReference type="PRINTS" id="PR00080">
    <property type="entry name" value="SDRFAMILY"/>
</dbReference>
<gene>
    <name evidence="3" type="ORF">RD110_09820</name>
</gene>
<proteinExistence type="inferred from homology"/>
<evidence type="ECO:0000313" key="3">
    <source>
        <dbReference type="EMBL" id="APW37449.1"/>
    </source>
</evidence>